<evidence type="ECO:0000256" key="3">
    <source>
        <dbReference type="ARBA" id="ARBA00022448"/>
    </source>
</evidence>
<feature type="transmembrane region" description="Helical" evidence="8">
    <location>
        <begin position="217"/>
        <end position="234"/>
    </location>
</feature>
<feature type="transmembrane region" description="Helical" evidence="8">
    <location>
        <begin position="72"/>
        <end position="89"/>
    </location>
</feature>
<dbReference type="GO" id="GO:0005886">
    <property type="term" value="C:plasma membrane"/>
    <property type="evidence" value="ECO:0007669"/>
    <property type="project" value="UniProtKB-SubCell"/>
</dbReference>
<dbReference type="PANTHER" id="PTHR30269">
    <property type="entry name" value="TRANSMEMBRANE PROTEIN YFCA"/>
    <property type="match status" value="1"/>
</dbReference>
<evidence type="ECO:0000256" key="7">
    <source>
        <dbReference type="ARBA" id="ARBA00023136"/>
    </source>
</evidence>
<evidence type="ECO:0000256" key="5">
    <source>
        <dbReference type="ARBA" id="ARBA00022692"/>
    </source>
</evidence>
<dbReference type="Pfam" id="PF01925">
    <property type="entry name" value="TauE"/>
    <property type="match status" value="1"/>
</dbReference>
<protein>
    <recommendedName>
        <fullName evidence="8">Probable membrane transporter protein</fullName>
    </recommendedName>
</protein>
<dbReference type="InterPro" id="IPR052017">
    <property type="entry name" value="TSUP"/>
</dbReference>
<comment type="similarity">
    <text evidence="2 8">Belongs to the 4-toluene sulfonate uptake permease (TSUP) (TC 2.A.102) family.</text>
</comment>
<keyword evidence="4 8" id="KW-1003">Cell membrane</keyword>
<name>A0A921G2Q0_SPOPS</name>
<keyword evidence="5 8" id="KW-0812">Transmembrane</keyword>
<evidence type="ECO:0000313" key="9">
    <source>
        <dbReference type="EMBL" id="HJF33622.1"/>
    </source>
</evidence>
<evidence type="ECO:0000313" key="10">
    <source>
        <dbReference type="Proteomes" id="UP000698173"/>
    </source>
</evidence>
<evidence type="ECO:0000256" key="4">
    <source>
        <dbReference type="ARBA" id="ARBA00022475"/>
    </source>
</evidence>
<keyword evidence="6 8" id="KW-1133">Transmembrane helix</keyword>
<feature type="transmembrane region" description="Helical" evidence="8">
    <location>
        <begin position="187"/>
        <end position="205"/>
    </location>
</feature>
<dbReference type="PANTHER" id="PTHR30269:SF37">
    <property type="entry name" value="MEMBRANE TRANSPORTER PROTEIN"/>
    <property type="match status" value="1"/>
</dbReference>
<evidence type="ECO:0000256" key="6">
    <source>
        <dbReference type="ARBA" id="ARBA00022989"/>
    </source>
</evidence>
<comment type="caution">
    <text evidence="9">The sequence shown here is derived from an EMBL/GenBank/DDBJ whole genome shotgun (WGS) entry which is preliminary data.</text>
</comment>
<proteinExistence type="inferred from homology"/>
<keyword evidence="3" id="KW-0813">Transport</keyword>
<evidence type="ECO:0000256" key="2">
    <source>
        <dbReference type="ARBA" id="ARBA00009142"/>
    </source>
</evidence>
<comment type="subcellular location">
    <subcellularLocation>
        <location evidence="1 8">Cell membrane</location>
        <topology evidence="1 8">Multi-pass membrane protein</topology>
    </subcellularLocation>
</comment>
<reference evidence="9" key="1">
    <citation type="journal article" date="2021" name="PeerJ">
        <title>Extensive microbial diversity within the chicken gut microbiome revealed by metagenomics and culture.</title>
        <authorList>
            <person name="Gilroy R."/>
            <person name="Ravi A."/>
            <person name="Getino M."/>
            <person name="Pursley I."/>
            <person name="Horton D.L."/>
            <person name="Alikhan N.F."/>
            <person name="Baker D."/>
            <person name="Gharbi K."/>
            <person name="Hall N."/>
            <person name="Watson M."/>
            <person name="Adriaenssens E.M."/>
            <person name="Foster-Nyarko E."/>
            <person name="Jarju S."/>
            <person name="Secka A."/>
            <person name="Antonio M."/>
            <person name="Oren A."/>
            <person name="Chaudhuri R.R."/>
            <person name="La Ragione R."/>
            <person name="Hildebrand F."/>
            <person name="Pallen M.J."/>
        </authorList>
    </citation>
    <scope>NUCLEOTIDE SEQUENCE</scope>
    <source>
        <strain evidence="9">CHK171-7178</strain>
    </source>
</reference>
<dbReference type="InterPro" id="IPR002781">
    <property type="entry name" value="TM_pro_TauE-like"/>
</dbReference>
<organism evidence="9 10">
    <name type="scientific">Sporosarcina psychrophila</name>
    <name type="common">Bacillus psychrophilus</name>
    <dbReference type="NCBI Taxonomy" id="1476"/>
    <lineage>
        <taxon>Bacteria</taxon>
        <taxon>Bacillati</taxon>
        <taxon>Bacillota</taxon>
        <taxon>Bacilli</taxon>
        <taxon>Bacillales</taxon>
        <taxon>Caryophanaceae</taxon>
        <taxon>Sporosarcina</taxon>
    </lineage>
</organism>
<feature type="transmembrane region" description="Helical" evidence="8">
    <location>
        <begin position="42"/>
        <end position="60"/>
    </location>
</feature>
<feature type="transmembrane region" description="Helical" evidence="8">
    <location>
        <begin position="95"/>
        <end position="114"/>
    </location>
</feature>
<evidence type="ECO:0000256" key="8">
    <source>
        <dbReference type="RuleBase" id="RU363041"/>
    </source>
</evidence>
<reference evidence="9" key="2">
    <citation type="submission" date="2021-09" db="EMBL/GenBank/DDBJ databases">
        <authorList>
            <person name="Gilroy R."/>
        </authorList>
    </citation>
    <scope>NUCLEOTIDE SEQUENCE</scope>
    <source>
        <strain evidence="9">CHK171-7178</strain>
    </source>
</reference>
<dbReference type="AlphaFoldDB" id="A0A921G2Q0"/>
<sequence>MTIFIFISIILFASILQTSTGFGFSIMATPFLLMIFNPMEAIQINLVLSIVISSALIAKIRKDVDTDLLKKLIIGSLSGLPIGIILFISADINKLKMGIGVVLLLLTLLLVLNLRIKRTKRGDFIVGGLSGTLTTGIGMPGPPLLLYFAGTAMQKETLRATTLAFYLFIYSVSLLIQVLFVGTTKGIWTSIGMALPLVFAGLYLGQLLFRHISQKTFRIFTYGILLFTGVYLLIK</sequence>
<feature type="transmembrane region" description="Helical" evidence="8">
    <location>
        <begin position="163"/>
        <end position="181"/>
    </location>
</feature>
<keyword evidence="7 8" id="KW-0472">Membrane</keyword>
<evidence type="ECO:0000256" key="1">
    <source>
        <dbReference type="ARBA" id="ARBA00004651"/>
    </source>
</evidence>
<dbReference type="Proteomes" id="UP000698173">
    <property type="component" value="Unassembled WGS sequence"/>
</dbReference>
<accession>A0A921G2Q0</accession>
<dbReference type="EMBL" id="DYWT01000273">
    <property type="protein sequence ID" value="HJF33622.1"/>
    <property type="molecule type" value="Genomic_DNA"/>
</dbReference>
<gene>
    <name evidence="9" type="ORF">K8V56_17805</name>
</gene>